<dbReference type="InterPro" id="IPR056072">
    <property type="entry name" value="SNTX_MACPF/CDC-like_dom"/>
</dbReference>
<dbReference type="Gene3D" id="3.40.50.300">
    <property type="entry name" value="P-loop containing nucleotide triphosphate hydrolases"/>
    <property type="match status" value="1"/>
</dbReference>
<evidence type="ECO:0000313" key="5">
    <source>
        <dbReference type="Proteomes" id="UP000012174"/>
    </source>
</evidence>
<protein>
    <submittedName>
        <fullName evidence="4">Putative aaa atpase domain containing protein</fullName>
    </submittedName>
</protein>
<dbReference type="AlphaFoldDB" id="M7SVC1"/>
<sequence>MLYAAISHKTTCIQEKLQIMRNHNLASVDAVVLSNQQATHFVSGIEWGIQTIISIKHALINSGVRSEIEPEFQAEVARFKSCIEAGQPYCEQDRSQHQSTHTQMEITTYSDVFMNDGIMMKNLDEAHHQLSLIPIHIEQEYYNKGQPTMYMLMPIDFLGVMMGFEDSLGASLTSVGLEIERRFIRLFDQFDSSQQALNGYYAYVSHHRQYCAEQQLEEVQSKVVQMNFSRQSFEERYTKTLFKVRNGESPVGSLDRIYTAYASGDNSPTTLAGMIGEQLTKIRFVVAACQQGAKYVESMDISAVPMGDMDAYVLSFSEASSNDVKHWDDNMGLFQNLLGNRKPNTLYLIADYDTGGKFLSHPRVSYFEKGKEVSDDLFEQQSWSEKQCFVRYAANTLETEHIQRPLKRRFVIMPCPSPNCDQQIVCEWVCFECHAPVEFGFTDQYIYCDCGRSMFQNFSFKCNHTSHSSEFENCHPQRVLTQLRNLGDSDTVNILILGETGVGKSTFINAFINYLTFDTLDDAKAEEQLNWVVPCSFSTQIIDKNRADGKIEQREIKVGTREDERDGSKGASATQRTSVYPVTIGSRTIRLIDTPGIGDTRGLHYDKQNMADILSTLSSYDDLHGILILLKSNNSRLTVTFNFCMKELLTHLHRSATNNMAFGFTNTRISNYLPGDTFGPLQTIMTDHSDVGLSLTRHTTYCFDSESFRYLAAFKNGTILDNEEDFRRSWQHSRNEVLRLVDYFKSKSPHKVQSTISLNGARQLIANLTKPMAEISAVIKANIAMSEDKIQEMKDTRMTGVRLRQRLHPLRIHLRSKQLDKPRTVCKDKDCIEFKDNGGGQVVIVYKTHCHAACHLHNVKADQVAHPELIRCSAFNGQKNCKRCKHHWQSHLHVLFELEEYMAVVTDTEVERQLQANANDVTLREAAIQDHGSLIAEYNYEHELIQTATARFAIFLRKHSITPYNDATLDYLDMLIRDEETKVHVGGNRKRLEDLVEDRRKHEELVNVLTRNMDNKLDSQYQVLNQAGRMRLLIGSDHTESTMEAHLDTTGTRKMQLGVGRGLVPPEVAF</sequence>
<dbReference type="EMBL" id="KB707587">
    <property type="protein sequence ID" value="EMR61531.1"/>
    <property type="molecule type" value="Genomic_DNA"/>
</dbReference>
<dbReference type="InterPro" id="IPR027417">
    <property type="entry name" value="P-loop_NTPase"/>
</dbReference>
<name>M7SVC1_EUTLA</name>
<dbReference type="eggNOG" id="ENOG502QQZ0">
    <property type="taxonomic scope" value="Eukaryota"/>
</dbReference>
<dbReference type="InterPro" id="IPR056073">
    <property type="entry name" value="DUF7656"/>
</dbReference>
<dbReference type="Pfam" id="PF26633">
    <property type="entry name" value="DUF8206"/>
    <property type="match status" value="1"/>
</dbReference>
<dbReference type="InterPro" id="IPR025662">
    <property type="entry name" value="Sigma_54_int_dom_ATP-bd_1"/>
</dbReference>
<dbReference type="HOGENOM" id="CLU_008351_0_0_1"/>
<dbReference type="PANTHER" id="PTHR32046">
    <property type="entry name" value="G DOMAIN-CONTAINING PROTEIN"/>
    <property type="match status" value="1"/>
</dbReference>
<keyword evidence="5" id="KW-1185">Reference proteome</keyword>
<evidence type="ECO:0000313" key="4">
    <source>
        <dbReference type="EMBL" id="EMR61531.1"/>
    </source>
</evidence>
<dbReference type="Pfam" id="PF24676">
    <property type="entry name" value="DUF7656"/>
    <property type="match status" value="1"/>
</dbReference>
<dbReference type="Proteomes" id="UP000012174">
    <property type="component" value="Unassembled WGS sequence"/>
</dbReference>
<evidence type="ECO:0000259" key="1">
    <source>
        <dbReference type="Pfam" id="PF24674"/>
    </source>
</evidence>
<dbReference type="CDD" id="cd00882">
    <property type="entry name" value="Ras_like_GTPase"/>
    <property type="match status" value="1"/>
</dbReference>
<evidence type="ECO:0000259" key="2">
    <source>
        <dbReference type="Pfam" id="PF24676"/>
    </source>
</evidence>
<dbReference type="Pfam" id="PF24674">
    <property type="entry name" value="MACPF_SNTX"/>
    <property type="match status" value="1"/>
</dbReference>
<dbReference type="PROSITE" id="PS00675">
    <property type="entry name" value="SIGMA54_INTERACT_1"/>
    <property type="match status" value="1"/>
</dbReference>
<reference evidence="5" key="1">
    <citation type="journal article" date="2013" name="Genome Announc.">
        <title>Draft genome sequence of the grapevine dieback fungus Eutypa lata UCR-EL1.</title>
        <authorList>
            <person name="Blanco-Ulate B."/>
            <person name="Rolshausen P.E."/>
            <person name="Cantu D."/>
        </authorList>
    </citation>
    <scope>NUCLEOTIDE SEQUENCE [LARGE SCALE GENOMIC DNA]</scope>
    <source>
        <strain evidence="5">UCR-EL1</strain>
    </source>
</reference>
<gene>
    <name evidence="4" type="ORF">UCREL1_11524</name>
</gene>
<dbReference type="STRING" id="1287681.M7SVC1"/>
<dbReference type="PANTHER" id="PTHR32046:SF11">
    <property type="entry name" value="IMMUNE-ASSOCIATED NUCLEOTIDE-BINDING PROTEIN 10-LIKE"/>
    <property type="match status" value="1"/>
</dbReference>
<feature type="domain" description="DUF7656" evidence="2">
    <location>
        <begin position="288"/>
        <end position="381"/>
    </location>
</feature>
<dbReference type="SUPFAM" id="SSF52540">
    <property type="entry name" value="P-loop containing nucleoside triphosphate hydrolases"/>
    <property type="match status" value="1"/>
</dbReference>
<accession>M7SVC1</accession>
<dbReference type="KEGG" id="ela:UCREL1_11524"/>
<dbReference type="OrthoDB" id="8954335at2759"/>
<evidence type="ECO:0000259" key="3">
    <source>
        <dbReference type="Pfam" id="PF26633"/>
    </source>
</evidence>
<feature type="domain" description="DUF8206" evidence="3">
    <location>
        <begin position="818"/>
        <end position="897"/>
    </location>
</feature>
<proteinExistence type="predicted"/>
<organism evidence="4 5">
    <name type="scientific">Eutypa lata (strain UCR-EL1)</name>
    <name type="common">Grapevine dieback disease fungus</name>
    <name type="synonym">Eutypa armeniacae</name>
    <dbReference type="NCBI Taxonomy" id="1287681"/>
    <lineage>
        <taxon>Eukaryota</taxon>
        <taxon>Fungi</taxon>
        <taxon>Dikarya</taxon>
        <taxon>Ascomycota</taxon>
        <taxon>Pezizomycotina</taxon>
        <taxon>Sordariomycetes</taxon>
        <taxon>Xylariomycetidae</taxon>
        <taxon>Xylariales</taxon>
        <taxon>Diatrypaceae</taxon>
        <taxon>Eutypa</taxon>
    </lineage>
</organism>
<dbReference type="InterPro" id="IPR058519">
    <property type="entry name" value="DUF8206"/>
</dbReference>
<feature type="domain" description="SNTX MACPF/CDC-like" evidence="1">
    <location>
        <begin position="4"/>
        <end position="158"/>
    </location>
</feature>
<dbReference type="OMA" id="HMHIYYD"/>